<dbReference type="GO" id="GO:0009009">
    <property type="term" value="F:site-specific recombinase activity"/>
    <property type="evidence" value="ECO:0007669"/>
    <property type="project" value="InterPro"/>
</dbReference>
<dbReference type="Pfam" id="PF00589">
    <property type="entry name" value="Phage_integrase"/>
    <property type="match status" value="1"/>
</dbReference>
<comment type="caution">
    <text evidence="13">The sequence shown here is derived from an EMBL/GenBank/DDBJ whole genome shotgun (WGS) entry which is preliminary data.</text>
</comment>
<dbReference type="NCBIfam" id="NF001399">
    <property type="entry name" value="PRK00283.1"/>
    <property type="match status" value="1"/>
</dbReference>
<keyword evidence="5" id="KW-0132">Cell division</keyword>
<dbReference type="GO" id="GO:0005737">
    <property type="term" value="C:cytoplasm"/>
    <property type="evidence" value="ECO:0007669"/>
    <property type="project" value="UniProtKB-SubCell"/>
</dbReference>
<dbReference type="AlphaFoldDB" id="A0A0F9WBH1"/>
<feature type="domain" description="Tyr recombinase" evidence="11">
    <location>
        <begin position="122"/>
        <end position="316"/>
    </location>
</feature>
<dbReference type="GO" id="GO:0051301">
    <property type="term" value="P:cell division"/>
    <property type="evidence" value="ECO:0007669"/>
    <property type="project" value="UniProtKB-KW"/>
</dbReference>
<dbReference type="HAMAP" id="MF_01807">
    <property type="entry name" value="Recomb_XerD"/>
    <property type="match status" value="1"/>
</dbReference>
<keyword evidence="6" id="KW-0159">Chromosome partition</keyword>
<dbReference type="CDD" id="cd00798">
    <property type="entry name" value="INT_XerDC_C"/>
    <property type="match status" value="1"/>
</dbReference>
<evidence type="ECO:0000259" key="11">
    <source>
        <dbReference type="PROSITE" id="PS51898"/>
    </source>
</evidence>
<dbReference type="InterPro" id="IPR023009">
    <property type="entry name" value="Tyrosine_recombinase_XerC/XerD"/>
</dbReference>
<dbReference type="Gene3D" id="1.10.150.130">
    <property type="match status" value="1"/>
</dbReference>
<dbReference type="GO" id="GO:0007059">
    <property type="term" value="P:chromosome segregation"/>
    <property type="evidence" value="ECO:0007669"/>
    <property type="project" value="UniProtKB-KW"/>
</dbReference>
<comment type="subcellular location">
    <subcellularLocation>
        <location evidence="1">Cytoplasm</location>
    </subcellularLocation>
</comment>
<dbReference type="Pfam" id="PF02899">
    <property type="entry name" value="Phage_int_SAM_1"/>
    <property type="match status" value="1"/>
</dbReference>
<evidence type="ECO:0000256" key="10">
    <source>
        <dbReference type="ARBA" id="ARBA00023306"/>
    </source>
</evidence>
<keyword evidence="10" id="KW-0131">Cell cycle</keyword>
<protein>
    <recommendedName>
        <fullName evidence="3">Tyrosine recombinase XerD</fullName>
    </recommendedName>
</protein>
<dbReference type="GO" id="GO:0003677">
    <property type="term" value="F:DNA binding"/>
    <property type="evidence" value="ECO:0007669"/>
    <property type="project" value="UniProtKB-KW"/>
</dbReference>
<evidence type="ECO:0000256" key="2">
    <source>
        <dbReference type="ARBA" id="ARBA00010450"/>
    </source>
</evidence>
<accession>A0A0F9WBH1</accession>
<feature type="domain" description="Core-binding (CB)" evidence="12">
    <location>
        <begin position="16"/>
        <end position="101"/>
    </location>
</feature>
<dbReference type="EMBL" id="LAZR01000309">
    <property type="protein sequence ID" value="KKN75513.1"/>
    <property type="molecule type" value="Genomic_DNA"/>
</dbReference>
<organism evidence="13">
    <name type="scientific">marine sediment metagenome</name>
    <dbReference type="NCBI Taxonomy" id="412755"/>
    <lineage>
        <taxon>unclassified sequences</taxon>
        <taxon>metagenomes</taxon>
        <taxon>ecological metagenomes</taxon>
    </lineage>
</organism>
<dbReference type="InterPro" id="IPR044068">
    <property type="entry name" value="CB"/>
</dbReference>
<dbReference type="HAMAP" id="MF_01808">
    <property type="entry name" value="Recomb_XerC_XerD"/>
    <property type="match status" value="1"/>
</dbReference>
<evidence type="ECO:0000259" key="12">
    <source>
        <dbReference type="PROSITE" id="PS51900"/>
    </source>
</evidence>
<dbReference type="InterPro" id="IPR002104">
    <property type="entry name" value="Integrase_catalytic"/>
</dbReference>
<dbReference type="InterPro" id="IPR011932">
    <property type="entry name" value="Recomb_XerD"/>
</dbReference>
<proteinExistence type="inferred from homology"/>
<name>A0A0F9WBH1_9ZZZZ</name>
<dbReference type="PANTHER" id="PTHR30349:SF90">
    <property type="entry name" value="TYROSINE RECOMBINASE XERD"/>
    <property type="match status" value="1"/>
</dbReference>
<keyword evidence="7" id="KW-0229">DNA integration</keyword>
<dbReference type="SUPFAM" id="SSF56349">
    <property type="entry name" value="DNA breaking-rejoining enzymes"/>
    <property type="match status" value="1"/>
</dbReference>
<evidence type="ECO:0000256" key="3">
    <source>
        <dbReference type="ARBA" id="ARBA00015810"/>
    </source>
</evidence>
<dbReference type="PANTHER" id="PTHR30349">
    <property type="entry name" value="PHAGE INTEGRASE-RELATED"/>
    <property type="match status" value="1"/>
</dbReference>
<dbReference type="Gene3D" id="1.10.443.10">
    <property type="entry name" value="Intergrase catalytic core"/>
    <property type="match status" value="1"/>
</dbReference>
<keyword evidence="8" id="KW-0238">DNA-binding</keyword>
<sequence length="327" mass="35627">MSAAPTPPVATGSVGRRDDADIESFLEMMAVERGASDNTIAAYRRDLEDAAGFVTGQGGSLTGAQTDDLRAYVARLGARGFAESSRSRRLSALRQFYRFLYAEGRRGDDPTGPIEGARKKRPLPKIMSEDEVDRLIGRADEEARDPEASPRRRARAARMCALVELLYATGLRVSELVSLPRSVLRAKNRMIVVRGKGDKERMVPIGEAAREALARFAEAMPAAGIADDGQWLFPALSESGHLTRQAFARDLKALAVRAGIAAARMSPHVLRHAFASHLLQNGADLRAVQELLGHADISTTQIYTHVLEERLIRLVTDHHPLSALSGD</sequence>
<evidence type="ECO:0000256" key="8">
    <source>
        <dbReference type="ARBA" id="ARBA00023125"/>
    </source>
</evidence>
<dbReference type="PROSITE" id="PS51898">
    <property type="entry name" value="TYR_RECOMBINASE"/>
    <property type="match status" value="1"/>
</dbReference>
<reference evidence="13" key="1">
    <citation type="journal article" date="2015" name="Nature">
        <title>Complex archaea that bridge the gap between prokaryotes and eukaryotes.</title>
        <authorList>
            <person name="Spang A."/>
            <person name="Saw J.H."/>
            <person name="Jorgensen S.L."/>
            <person name="Zaremba-Niedzwiedzka K."/>
            <person name="Martijn J."/>
            <person name="Lind A.E."/>
            <person name="van Eijk R."/>
            <person name="Schleper C."/>
            <person name="Guy L."/>
            <person name="Ettema T.J."/>
        </authorList>
    </citation>
    <scope>NUCLEOTIDE SEQUENCE</scope>
</reference>
<evidence type="ECO:0000256" key="7">
    <source>
        <dbReference type="ARBA" id="ARBA00022908"/>
    </source>
</evidence>
<dbReference type="InterPro" id="IPR004107">
    <property type="entry name" value="Integrase_SAM-like_N"/>
</dbReference>
<gene>
    <name evidence="13" type="ORF">LCGC14_0380170</name>
</gene>
<evidence type="ECO:0000256" key="1">
    <source>
        <dbReference type="ARBA" id="ARBA00004496"/>
    </source>
</evidence>
<dbReference type="InterPro" id="IPR010998">
    <property type="entry name" value="Integrase_recombinase_N"/>
</dbReference>
<comment type="similarity">
    <text evidence="2">Belongs to the 'phage' integrase family. XerD subfamily.</text>
</comment>
<dbReference type="GO" id="GO:0006310">
    <property type="term" value="P:DNA recombination"/>
    <property type="evidence" value="ECO:0007669"/>
    <property type="project" value="UniProtKB-KW"/>
</dbReference>
<evidence type="ECO:0000256" key="9">
    <source>
        <dbReference type="ARBA" id="ARBA00023172"/>
    </source>
</evidence>
<keyword evidence="9" id="KW-0233">DNA recombination</keyword>
<dbReference type="PROSITE" id="PS51900">
    <property type="entry name" value="CB"/>
    <property type="match status" value="1"/>
</dbReference>
<evidence type="ECO:0000313" key="13">
    <source>
        <dbReference type="EMBL" id="KKN75513.1"/>
    </source>
</evidence>
<evidence type="ECO:0000256" key="4">
    <source>
        <dbReference type="ARBA" id="ARBA00022490"/>
    </source>
</evidence>
<dbReference type="InterPro" id="IPR013762">
    <property type="entry name" value="Integrase-like_cat_sf"/>
</dbReference>
<keyword evidence="4" id="KW-0963">Cytoplasm</keyword>
<evidence type="ECO:0000256" key="6">
    <source>
        <dbReference type="ARBA" id="ARBA00022829"/>
    </source>
</evidence>
<dbReference type="InterPro" id="IPR011010">
    <property type="entry name" value="DNA_brk_join_enz"/>
</dbReference>
<evidence type="ECO:0000256" key="5">
    <source>
        <dbReference type="ARBA" id="ARBA00022618"/>
    </source>
</evidence>
<dbReference type="InterPro" id="IPR050090">
    <property type="entry name" value="Tyrosine_recombinase_XerCD"/>
</dbReference>